<evidence type="ECO:0000313" key="15">
    <source>
        <dbReference type="EMBL" id="CAA0825133.1"/>
    </source>
</evidence>
<dbReference type="Proteomes" id="UP001153555">
    <property type="component" value="Unassembled WGS sequence"/>
</dbReference>
<dbReference type="SUPFAM" id="SSF51197">
    <property type="entry name" value="Clavaminate synthase-like"/>
    <property type="match status" value="1"/>
</dbReference>
<feature type="compositionally biased region" description="Acidic residues" evidence="12">
    <location>
        <begin position="683"/>
        <end position="698"/>
    </location>
</feature>
<feature type="region of interest" description="Disordered" evidence="12">
    <location>
        <begin position="682"/>
        <end position="705"/>
    </location>
</feature>
<dbReference type="GO" id="GO:0008168">
    <property type="term" value="F:methyltransferase activity"/>
    <property type="evidence" value="ECO:0007669"/>
    <property type="project" value="InterPro"/>
</dbReference>
<evidence type="ECO:0000256" key="8">
    <source>
        <dbReference type="ARBA" id="ARBA00023128"/>
    </source>
</evidence>
<feature type="compositionally biased region" description="Basic and acidic residues" evidence="12">
    <location>
        <begin position="886"/>
        <end position="902"/>
    </location>
</feature>
<evidence type="ECO:0000256" key="5">
    <source>
        <dbReference type="ARBA" id="ARBA00022946"/>
    </source>
</evidence>
<evidence type="ECO:0000256" key="11">
    <source>
        <dbReference type="PROSITE-ProRule" id="PRU00175"/>
    </source>
</evidence>
<feature type="compositionally biased region" description="Polar residues" evidence="12">
    <location>
        <begin position="623"/>
        <end position="637"/>
    </location>
</feature>
<dbReference type="GO" id="GO:0003712">
    <property type="term" value="F:transcription coregulator activity"/>
    <property type="evidence" value="ECO:0007669"/>
    <property type="project" value="TreeGrafter"/>
</dbReference>
<dbReference type="OrthoDB" id="1667110at2759"/>
<keyword evidence="4" id="KW-0479">Metal-binding</keyword>
<sequence>MKLKRGDLHLELMRIFLQRQVEKKKERELKENAVEDETMELPYGVMAIAQSSPTSLQRIREGDFLDVKIGANSNSNGSLSLQRHFRSKNIEPLPIGTMQVVPFAENVKKMMKIKKCHWCRRSKCPSLIRCLTCRKRFFCLECIKERAFEKQEVKAKCPACRGACVCQLCMKQKYRANNSKDSCRGGKKLDRKQLLQYLIHTLLPVLRKINHDQAIELETESKVTGNEQAEIQITQSKSNIHSNKCKASIVDYHRTCTSCSYNLCLSCCWEVSPHTVPSSFTLRSCKKRKISSSGDELPSEKNNIPMQNWEAEENGKIPCPPTDIGGCGENSLDLRCVFPFNWCRDLEVKAEEILCEYQFTENSDASPCLCNNVSTFNGESKSHRELNRKIGINGNSYLYCRFVKDLHHEKLEHFQSHWVRGQPVIVRNVLSGPTGLCWDPFNMLCLYLENKSSESRDEGDGSKGRKCVDWCEVEIDRKQIFMGSLEKRTHAMVRKKVIKFKAWLSSHLFQKQFAEHYNEILSSLPFPVYVNPISGLLNLGANLPKDFRMPDLGPCIDISYGGPDELLQADYLSNLCYQSHDTVNILAYATDTTILPEQINKIESLMKKYKNRSNCAYQKGKSPLQSEDTGESGLQDNGENKILPDGVGNLPFYHHNVENGNLSDDGEESDGEASILCCGSVENSEDSSDELSQGEDIDSSVFNKDNNRGDDDICGAQWDIFPRQDVPKLLEYLRRHSKELGSASNYSKHQVHHPILDQNFFLDAYHKLKLKEEFDIQPWSFEQYIGEAIFIPAGCPYQIRKIKSCVNVVLDFISPENATQCIRLNDEIRLLPKRHQAKGKVMEVEKMALQGISSAIEDLRNLMHVDQPLYSVLSKSTGVRRPWSGEGERKGSGEGDGNRRDIGAASGKAAAQRVTPSGNDKAASIPPYTALYEAIMASMISETLPKFTAETLKLAAKQSERCRVIPARLRLAIDRYLKEQQVENMRRKVLSLSQSFNGIKEVNLLLPSSTSKELVEDPFKSMERSQRWKVKTAYGDIGLKYQEEQAIAYVAARMPAVYSALYRVLNEVRRRVPDFTPSKVLDFGAGTGSALWAIMEVWPGYLEHINLVEPSQSMQRAGQSLVKDIEKMPIIQSYDSIQSLTKHINKSGRRHDLVIASYVLGEISSLKDRITLVRQLWDLTDDILVLVEPGTPQGSNIISQMRSHILWMEKRRTRKLQNGANKASKDLMTLKTGSFVVAPCPHDGPCPLQNTNKYCHFVQRLERTPSQRSYKRSKGPLRGFEDEKFCYVAFRRGTRPREPWPLDGMKFDTLKEVQAKRAPEDLEIDMDSQFDTEEEITATKNDDGDNADQEPENGDFGDYNDDETDESSRADLGSGWGRIIYMPFRRGRRVEMDVCRATNDEGTQGSFDRVVVTQSENPDLHHQARRSLWGDLWPLRSGKVSKFHL</sequence>
<comment type="caution">
    <text evidence="15">The sequence shown here is derived from an EMBL/GenBank/DDBJ whole genome shotgun (WGS) entry which is preliminary data.</text>
</comment>
<feature type="region of interest" description="Disordered" evidence="12">
    <location>
        <begin position="878"/>
        <end position="922"/>
    </location>
</feature>
<organism evidence="15 16">
    <name type="scientific">Striga hermonthica</name>
    <name type="common">Purple witchweed</name>
    <name type="synonym">Buchnera hermonthica</name>
    <dbReference type="NCBI Taxonomy" id="68872"/>
    <lineage>
        <taxon>Eukaryota</taxon>
        <taxon>Viridiplantae</taxon>
        <taxon>Streptophyta</taxon>
        <taxon>Embryophyta</taxon>
        <taxon>Tracheophyta</taxon>
        <taxon>Spermatophyta</taxon>
        <taxon>Magnoliopsida</taxon>
        <taxon>eudicotyledons</taxon>
        <taxon>Gunneridae</taxon>
        <taxon>Pentapetalae</taxon>
        <taxon>asterids</taxon>
        <taxon>lamiids</taxon>
        <taxon>Lamiales</taxon>
        <taxon>Orobanchaceae</taxon>
        <taxon>Buchnereae</taxon>
        <taxon>Striga</taxon>
    </lineage>
</organism>
<dbReference type="InterPro" id="IPR003347">
    <property type="entry name" value="JmjC_dom"/>
</dbReference>
<dbReference type="Gene3D" id="3.40.50.150">
    <property type="entry name" value="Vaccinia Virus protein VP39"/>
    <property type="match status" value="1"/>
</dbReference>
<dbReference type="Pfam" id="PF02373">
    <property type="entry name" value="JmjC"/>
    <property type="match status" value="1"/>
</dbReference>
<dbReference type="PANTHER" id="PTHR12549">
    <property type="entry name" value="JMJC DOMAIN-CONTAINING HISTONE DEMETHYLATION PROTEIN"/>
    <property type="match status" value="1"/>
</dbReference>
<evidence type="ECO:0000256" key="4">
    <source>
        <dbReference type="ARBA" id="ARBA00022723"/>
    </source>
</evidence>
<reference evidence="15" key="1">
    <citation type="submission" date="2019-12" db="EMBL/GenBank/DDBJ databases">
        <authorList>
            <person name="Scholes J."/>
        </authorList>
    </citation>
    <scope>NUCLEOTIDE SEQUENCE</scope>
</reference>
<dbReference type="GO" id="GO:0051536">
    <property type="term" value="F:iron-sulfur cluster binding"/>
    <property type="evidence" value="ECO:0007669"/>
    <property type="project" value="UniProtKB-KW"/>
</dbReference>
<keyword evidence="6" id="KW-0408">Iron</keyword>
<feature type="domain" description="JmjC" evidence="14">
    <location>
        <begin position="532"/>
        <end position="829"/>
    </location>
</feature>
<dbReference type="GO" id="GO:0031490">
    <property type="term" value="F:chromatin DNA binding"/>
    <property type="evidence" value="ECO:0007669"/>
    <property type="project" value="TreeGrafter"/>
</dbReference>
<dbReference type="GO" id="GO:0008270">
    <property type="term" value="F:zinc ion binding"/>
    <property type="evidence" value="ECO:0007669"/>
    <property type="project" value="UniProtKB-KW"/>
</dbReference>
<evidence type="ECO:0000256" key="7">
    <source>
        <dbReference type="ARBA" id="ARBA00023014"/>
    </source>
</evidence>
<feature type="compositionally biased region" description="Acidic residues" evidence="12">
    <location>
        <begin position="1344"/>
        <end position="1365"/>
    </location>
</feature>
<dbReference type="GO" id="GO:0000785">
    <property type="term" value="C:chromatin"/>
    <property type="evidence" value="ECO:0007669"/>
    <property type="project" value="TreeGrafter"/>
</dbReference>
<keyword evidence="16" id="KW-1185">Reference proteome</keyword>
<dbReference type="EMBL" id="CACSLK010026072">
    <property type="protein sequence ID" value="CAA0825133.1"/>
    <property type="molecule type" value="Genomic_DNA"/>
</dbReference>
<dbReference type="SMART" id="SM00558">
    <property type="entry name" value="JmjC"/>
    <property type="match status" value="1"/>
</dbReference>
<keyword evidence="8" id="KW-0496">Mitochondrion</keyword>
<gene>
    <name evidence="15" type="ORF">SHERM_21918</name>
</gene>
<keyword evidence="9" id="KW-0539">Nucleus</keyword>
<dbReference type="SUPFAM" id="SSF53335">
    <property type="entry name" value="S-adenosyl-L-methionine-dependent methyltransferases"/>
    <property type="match status" value="1"/>
</dbReference>
<dbReference type="InterPro" id="IPR045109">
    <property type="entry name" value="LSDs-like"/>
</dbReference>
<dbReference type="GO" id="GO:0000118">
    <property type="term" value="C:histone deacetylase complex"/>
    <property type="evidence" value="ECO:0007669"/>
    <property type="project" value="TreeGrafter"/>
</dbReference>
<dbReference type="GO" id="GO:0005739">
    <property type="term" value="C:mitochondrion"/>
    <property type="evidence" value="ECO:0007669"/>
    <property type="project" value="UniProtKB-SubCell"/>
</dbReference>
<accession>A0A9N7RDY5</accession>
<dbReference type="PROSITE" id="PS51184">
    <property type="entry name" value="JMJC"/>
    <property type="match status" value="1"/>
</dbReference>
<protein>
    <submittedName>
        <fullName evidence="15">Uncharacterized protein</fullName>
    </submittedName>
</protein>
<dbReference type="InterPro" id="IPR015324">
    <property type="entry name" value="Ribosomal_Rsm22-like"/>
</dbReference>
<comment type="subcellular location">
    <subcellularLocation>
        <location evidence="2">Mitochondrion</location>
    </subcellularLocation>
    <subcellularLocation>
        <location evidence="1">Nucleus</location>
    </subcellularLocation>
</comment>
<feature type="domain" description="RING-type" evidence="13">
    <location>
        <begin position="116"/>
        <end position="161"/>
    </location>
</feature>
<dbReference type="InterPro" id="IPR029063">
    <property type="entry name" value="SAM-dependent_MTases_sf"/>
</dbReference>
<dbReference type="InterPro" id="IPR001841">
    <property type="entry name" value="Znf_RING"/>
</dbReference>
<name>A0A9N7RDY5_STRHE</name>
<dbReference type="PANTHER" id="PTHR12549:SF42">
    <property type="entry name" value="LYSINE-SPECIFIC DEMETHYLASE JMJ28"/>
    <property type="match status" value="1"/>
</dbReference>
<feature type="region of interest" description="Disordered" evidence="12">
    <location>
        <begin position="1337"/>
        <end position="1372"/>
    </location>
</feature>
<keyword evidence="11" id="KW-0863">Zinc-finger</keyword>
<dbReference type="GO" id="GO:0006357">
    <property type="term" value="P:regulation of transcription by RNA polymerase II"/>
    <property type="evidence" value="ECO:0007669"/>
    <property type="project" value="TreeGrafter"/>
</dbReference>
<keyword evidence="5" id="KW-0809">Transit peptide</keyword>
<comment type="function">
    <text evidence="10">Mitochondrial ribosome (mitoribosome) assembly factor. Binds at the interface of the head and body domains of the mitochondrial small ribosomal subunit (mt-SSU), occluding the mRNA channel and preventing compaction of the head domain towards the body. Probable inactive methyltransferase: retains the characteristic folding and ability to bind S-adenosyl-L-methionine, but it probably lost its methyltransferase activity.</text>
</comment>
<comment type="similarity">
    <text evidence="3">Belongs to the JARID1 histone demethylase family.</text>
</comment>
<evidence type="ECO:0000256" key="9">
    <source>
        <dbReference type="ARBA" id="ARBA00023242"/>
    </source>
</evidence>
<evidence type="ECO:0000256" key="3">
    <source>
        <dbReference type="ARBA" id="ARBA00006801"/>
    </source>
</evidence>
<keyword evidence="11" id="KW-0862">Zinc</keyword>
<evidence type="ECO:0000259" key="13">
    <source>
        <dbReference type="PROSITE" id="PS50089"/>
    </source>
</evidence>
<evidence type="ECO:0000313" key="16">
    <source>
        <dbReference type="Proteomes" id="UP001153555"/>
    </source>
</evidence>
<evidence type="ECO:0000256" key="2">
    <source>
        <dbReference type="ARBA" id="ARBA00004173"/>
    </source>
</evidence>
<keyword evidence="7" id="KW-0411">Iron-sulfur</keyword>
<evidence type="ECO:0000256" key="12">
    <source>
        <dbReference type="SAM" id="MobiDB-lite"/>
    </source>
</evidence>
<dbReference type="GO" id="GO:0032454">
    <property type="term" value="F:histone H3K9 demethylase activity"/>
    <property type="evidence" value="ECO:0007669"/>
    <property type="project" value="InterPro"/>
</dbReference>
<dbReference type="PROSITE" id="PS50089">
    <property type="entry name" value="ZF_RING_2"/>
    <property type="match status" value="1"/>
</dbReference>
<dbReference type="Gene3D" id="2.60.120.650">
    <property type="entry name" value="Cupin"/>
    <property type="match status" value="1"/>
</dbReference>
<proteinExistence type="inferred from homology"/>
<evidence type="ECO:0000256" key="10">
    <source>
        <dbReference type="ARBA" id="ARBA00045681"/>
    </source>
</evidence>
<dbReference type="GO" id="GO:0006412">
    <property type="term" value="P:translation"/>
    <property type="evidence" value="ECO:0007669"/>
    <property type="project" value="InterPro"/>
</dbReference>
<feature type="region of interest" description="Disordered" evidence="12">
    <location>
        <begin position="617"/>
        <end position="640"/>
    </location>
</feature>
<evidence type="ECO:0000259" key="14">
    <source>
        <dbReference type="PROSITE" id="PS51184"/>
    </source>
</evidence>
<evidence type="ECO:0000256" key="6">
    <source>
        <dbReference type="ARBA" id="ARBA00023004"/>
    </source>
</evidence>
<dbReference type="Pfam" id="PF09243">
    <property type="entry name" value="Rsm22"/>
    <property type="match status" value="1"/>
</dbReference>
<evidence type="ECO:0000256" key="1">
    <source>
        <dbReference type="ARBA" id="ARBA00004123"/>
    </source>
</evidence>